<evidence type="ECO:0000259" key="3">
    <source>
        <dbReference type="SMART" id="SM00062"/>
    </source>
</evidence>
<dbReference type="Proteomes" id="UP000014540">
    <property type="component" value="Unassembled WGS sequence"/>
</dbReference>
<dbReference type="Gene3D" id="3.40.190.10">
    <property type="entry name" value="Periplasmic binding protein-like II"/>
    <property type="match status" value="2"/>
</dbReference>
<feature type="domain" description="Solute-binding protein family 3/N-terminal" evidence="3">
    <location>
        <begin position="79"/>
        <end position="318"/>
    </location>
</feature>
<dbReference type="AlphaFoldDB" id="S3URZ5"/>
<dbReference type="SUPFAM" id="SSF53850">
    <property type="entry name" value="Periplasmic binding protein-like II"/>
    <property type="match status" value="1"/>
</dbReference>
<evidence type="ECO:0000256" key="1">
    <source>
        <dbReference type="ARBA" id="ARBA00022729"/>
    </source>
</evidence>
<keyword evidence="2" id="KW-1133">Transmembrane helix</keyword>
<dbReference type="Pfam" id="PF00497">
    <property type="entry name" value="SBP_bac_3"/>
    <property type="match status" value="1"/>
</dbReference>
<comment type="caution">
    <text evidence="4">The sequence shown here is derived from an EMBL/GenBank/DDBJ whole genome shotgun (WGS) entry which is preliminary data.</text>
</comment>
<protein>
    <submittedName>
        <fullName evidence="4">ABC transporter, substrate-binding protein, family 3</fullName>
    </submittedName>
</protein>
<accession>S3URZ5</accession>
<dbReference type="InterPro" id="IPR001638">
    <property type="entry name" value="Solute-binding_3/MltF_N"/>
</dbReference>
<gene>
    <name evidence="4" type="ORF">LEP1GSC058_2356</name>
</gene>
<sequence length="322" mass="36680">MRRISEIRNYSERNFSVAELFGFDYIFAVGMFFPVTLTVRFLRFFVFLSGLYFFLSGPLMMAQSDSAFSRLQDIQRRGEIKITGNRNFAPFYIDNPKDGFPGFDAELGKKYADFLGVKYIFVPKPEFEDFAEAVQKGEVDLALSGLTTTLERSKKIKFSRPYLISTPAALIRKSALPPPPEGNIITTQYFRSVKDLGDLSGISFAVRAFSGSHEYLLHAFPNSRIFTYGSIDDAWKAVKEGTANCLVAEAYHIKGILQLQPSLASNYRPLLEAVQEDHISALLPKIDLIYLRNFDFFLSEMTRTGELKLLEDKYFNSNDWVK</sequence>
<feature type="transmembrane region" description="Helical" evidence="2">
    <location>
        <begin position="20"/>
        <end position="38"/>
    </location>
</feature>
<organism evidence="4 5">
    <name type="scientific">Leptospira fainei serovar Hurstbridge str. BUT 6</name>
    <dbReference type="NCBI Taxonomy" id="1193011"/>
    <lineage>
        <taxon>Bacteria</taxon>
        <taxon>Pseudomonadati</taxon>
        <taxon>Spirochaetota</taxon>
        <taxon>Spirochaetia</taxon>
        <taxon>Leptospirales</taxon>
        <taxon>Leptospiraceae</taxon>
        <taxon>Leptospira</taxon>
    </lineage>
</organism>
<keyword evidence="1" id="KW-0732">Signal</keyword>
<reference evidence="4" key="1">
    <citation type="submission" date="2013-04" db="EMBL/GenBank/DDBJ databases">
        <authorList>
            <person name="Harkins D.M."/>
            <person name="Durkin A.S."/>
            <person name="Selengut J.D."/>
            <person name="Sanka R."/>
            <person name="DePew J."/>
            <person name="Purushe J."/>
            <person name="Ahmed A."/>
            <person name="van der Linden H."/>
            <person name="Goris M.G.A."/>
            <person name="Hartskeerl R.A."/>
            <person name="Vinetz J.M."/>
            <person name="Sutton G.G."/>
            <person name="Nelson W.C."/>
            <person name="Fouts D.E."/>
        </authorList>
    </citation>
    <scope>NUCLEOTIDE SEQUENCE [LARGE SCALE GENOMIC DNA]</scope>
    <source>
        <strain evidence="4">BUT 6</strain>
    </source>
</reference>
<dbReference type="PANTHER" id="PTHR35936">
    <property type="entry name" value="MEMBRANE-BOUND LYTIC MUREIN TRANSGLYCOSYLASE F"/>
    <property type="match status" value="1"/>
</dbReference>
<name>S3URZ5_9LEPT</name>
<evidence type="ECO:0000313" key="4">
    <source>
        <dbReference type="EMBL" id="EPG73186.1"/>
    </source>
</evidence>
<dbReference type="PANTHER" id="PTHR35936:SF17">
    <property type="entry name" value="ARGININE-BINDING EXTRACELLULAR PROTEIN ARTP"/>
    <property type="match status" value="1"/>
</dbReference>
<keyword evidence="5" id="KW-1185">Reference proteome</keyword>
<keyword evidence="2" id="KW-0472">Membrane</keyword>
<dbReference type="EMBL" id="AKWZ02000010">
    <property type="protein sequence ID" value="EPG73186.1"/>
    <property type="molecule type" value="Genomic_DNA"/>
</dbReference>
<proteinExistence type="predicted"/>
<evidence type="ECO:0000313" key="5">
    <source>
        <dbReference type="Proteomes" id="UP000014540"/>
    </source>
</evidence>
<dbReference type="SMART" id="SM00062">
    <property type="entry name" value="PBPb"/>
    <property type="match status" value="1"/>
</dbReference>
<dbReference type="STRING" id="1193011.LEP1GSC058_2356"/>
<evidence type="ECO:0000256" key="2">
    <source>
        <dbReference type="SAM" id="Phobius"/>
    </source>
</evidence>
<keyword evidence="2" id="KW-0812">Transmembrane</keyword>